<keyword evidence="4 8" id="KW-0812">Transmembrane</keyword>
<dbReference type="InterPro" id="IPR036259">
    <property type="entry name" value="MFS_trans_sf"/>
</dbReference>
<evidence type="ECO:0000256" key="6">
    <source>
        <dbReference type="ARBA" id="ARBA00023136"/>
    </source>
</evidence>
<keyword evidence="11" id="KW-1185">Reference proteome</keyword>
<feature type="transmembrane region" description="Helical" evidence="8">
    <location>
        <begin position="60"/>
        <end position="79"/>
    </location>
</feature>
<evidence type="ECO:0000256" key="1">
    <source>
        <dbReference type="ARBA" id="ARBA00004651"/>
    </source>
</evidence>
<feature type="transmembrane region" description="Helical" evidence="8">
    <location>
        <begin position="291"/>
        <end position="308"/>
    </location>
</feature>
<feature type="transmembrane region" description="Helical" evidence="8">
    <location>
        <begin position="247"/>
        <end position="271"/>
    </location>
</feature>
<feature type="transmembrane region" description="Helical" evidence="8">
    <location>
        <begin position="175"/>
        <end position="195"/>
    </location>
</feature>
<feature type="transmembrane region" description="Helical" evidence="8">
    <location>
        <begin position="115"/>
        <end position="135"/>
    </location>
</feature>
<sequence length="490" mass="51282">MGSMREGDNVSLAGWRQQLTLISWLAFATGCVVGVAKFGQVLMTSAKGQFETHSEGRAEMFLLTFGISKAIGNLVIGGAADTAGRRPCMTLGWVLGAVFCVASILAPTWDVVVAADLLLGLNQAFCWSVAIFMAIDWSGPTRRAQAVGLVETFGYSAIALASPLVGGVGVDGVRMLHGLLLVICLGCAFMSRFLLRETRVIASKDATVHPAAGTPSTAAGDGMGEGQFGAVVWRSGRRDDYSTVRLVWAHVSCLDGALMACCLVGLALNFASAFAWGAMTRWLSGLDVDNHSAAGLVLLAYSMPKGLLQLPAGAMADRRFCSCGPREFVLLGLAAISASLLCMALLTAVQLEAQLTILLALPLALILGCGTAVAYSPVVACVVCRAEPSWRSAAIGTYRFWRDLGYAVGGLLLGNAVDSAKGVPWVAPLLASMFVVVTIVVFARVYPGQQPVAPSTSTSGVRRSDEMSPAEQSGNPGVLLAHSMPRSEMA</sequence>
<dbReference type="AlphaFoldDB" id="A0AB34JYB1"/>
<proteinExistence type="predicted"/>
<dbReference type="InterPro" id="IPR011701">
    <property type="entry name" value="MFS"/>
</dbReference>
<feature type="transmembrane region" description="Helical" evidence="8">
    <location>
        <begin position="357"/>
        <end position="383"/>
    </location>
</feature>
<feature type="transmembrane region" description="Helical" evidence="8">
    <location>
        <begin position="91"/>
        <end position="109"/>
    </location>
</feature>
<dbReference type="Gene3D" id="1.20.1250.20">
    <property type="entry name" value="MFS general substrate transporter like domains"/>
    <property type="match status" value="2"/>
</dbReference>
<keyword evidence="5 8" id="KW-1133">Transmembrane helix</keyword>
<feature type="region of interest" description="Disordered" evidence="7">
    <location>
        <begin position="452"/>
        <end position="490"/>
    </location>
</feature>
<dbReference type="PANTHER" id="PTHR23517:SF3">
    <property type="entry name" value="INTEGRAL MEMBRANE TRANSPORT PROTEIN"/>
    <property type="match status" value="1"/>
</dbReference>
<organism evidence="10 11">
    <name type="scientific">Prymnesium parvum</name>
    <name type="common">Toxic golden alga</name>
    <dbReference type="NCBI Taxonomy" id="97485"/>
    <lineage>
        <taxon>Eukaryota</taxon>
        <taxon>Haptista</taxon>
        <taxon>Haptophyta</taxon>
        <taxon>Prymnesiophyceae</taxon>
        <taxon>Prymnesiales</taxon>
        <taxon>Prymnesiaceae</taxon>
        <taxon>Prymnesium</taxon>
    </lineage>
</organism>
<evidence type="ECO:0000256" key="3">
    <source>
        <dbReference type="ARBA" id="ARBA00022475"/>
    </source>
</evidence>
<accession>A0AB34JYB1</accession>
<evidence type="ECO:0000256" key="7">
    <source>
        <dbReference type="SAM" id="MobiDB-lite"/>
    </source>
</evidence>
<evidence type="ECO:0000313" key="11">
    <source>
        <dbReference type="Proteomes" id="UP001515480"/>
    </source>
</evidence>
<dbReference type="GO" id="GO:0005886">
    <property type="term" value="C:plasma membrane"/>
    <property type="evidence" value="ECO:0007669"/>
    <property type="project" value="UniProtKB-SubCell"/>
</dbReference>
<keyword evidence="2" id="KW-0813">Transport</keyword>
<dbReference type="PROSITE" id="PS51257">
    <property type="entry name" value="PROKAR_LIPOPROTEIN"/>
    <property type="match status" value="1"/>
</dbReference>
<protein>
    <recommendedName>
        <fullName evidence="9">Major facilitator superfamily (MFS) profile domain-containing protein</fullName>
    </recommendedName>
</protein>
<feature type="transmembrane region" description="Helical" evidence="8">
    <location>
        <begin position="328"/>
        <end position="351"/>
    </location>
</feature>
<evidence type="ECO:0000256" key="5">
    <source>
        <dbReference type="ARBA" id="ARBA00022989"/>
    </source>
</evidence>
<dbReference type="InterPro" id="IPR020846">
    <property type="entry name" value="MFS_dom"/>
</dbReference>
<dbReference type="PROSITE" id="PS50850">
    <property type="entry name" value="MFS"/>
    <property type="match status" value="1"/>
</dbReference>
<feature type="transmembrane region" description="Helical" evidence="8">
    <location>
        <begin position="426"/>
        <end position="446"/>
    </location>
</feature>
<keyword evidence="3" id="KW-1003">Cell membrane</keyword>
<dbReference type="EMBL" id="JBGBPQ010000004">
    <property type="protein sequence ID" value="KAL1525670.1"/>
    <property type="molecule type" value="Genomic_DNA"/>
</dbReference>
<evidence type="ECO:0000256" key="2">
    <source>
        <dbReference type="ARBA" id="ARBA00022448"/>
    </source>
</evidence>
<comment type="caution">
    <text evidence="10">The sequence shown here is derived from an EMBL/GenBank/DDBJ whole genome shotgun (WGS) entry which is preliminary data.</text>
</comment>
<gene>
    <name evidence="10" type="ORF">AB1Y20_020520</name>
</gene>
<feature type="transmembrane region" description="Helical" evidence="8">
    <location>
        <begin position="147"/>
        <end position="169"/>
    </location>
</feature>
<dbReference type="SUPFAM" id="SSF103473">
    <property type="entry name" value="MFS general substrate transporter"/>
    <property type="match status" value="1"/>
</dbReference>
<evidence type="ECO:0000256" key="8">
    <source>
        <dbReference type="SAM" id="Phobius"/>
    </source>
</evidence>
<evidence type="ECO:0000259" key="9">
    <source>
        <dbReference type="PROSITE" id="PS50850"/>
    </source>
</evidence>
<evidence type="ECO:0000313" key="10">
    <source>
        <dbReference type="EMBL" id="KAL1525670.1"/>
    </source>
</evidence>
<keyword evidence="6 8" id="KW-0472">Membrane</keyword>
<dbReference type="GO" id="GO:0022857">
    <property type="term" value="F:transmembrane transporter activity"/>
    <property type="evidence" value="ECO:0007669"/>
    <property type="project" value="InterPro"/>
</dbReference>
<comment type="subcellular location">
    <subcellularLocation>
        <location evidence="1">Cell membrane</location>
        <topology evidence="1">Multi-pass membrane protein</topology>
    </subcellularLocation>
</comment>
<feature type="transmembrane region" description="Helical" evidence="8">
    <location>
        <begin position="21"/>
        <end position="40"/>
    </location>
</feature>
<dbReference type="Proteomes" id="UP001515480">
    <property type="component" value="Unassembled WGS sequence"/>
</dbReference>
<feature type="compositionally biased region" description="Polar residues" evidence="7">
    <location>
        <begin position="452"/>
        <end position="461"/>
    </location>
</feature>
<feature type="domain" description="Major facilitator superfamily (MFS) profile" evidence="9">
    <location>
        <begin position="18"/>
        <end position="450"/>
    </location>
</feature>
<dbReference type="PANTHER" id="PTHR23517">
    <property type="entry name" value="RESISTANCE PROTEIN MDTM, PUTATIVE-RELATED-RELATED"/>
    <property type="match status" value="1"/>
</dbReference>
<reference evidence="10 11" key="1">
    <citation type="journal article" date="2024" name="Science">
        <title>Giant polyketide synthase enzymes in the biosynthesis of giant marine polyether toxins.</title>
        <authorList>
            <person name="Fallon T.R."/>
            <person name="Shende V.V."/>
            <person name="Wierzbicki I.H."/>
            <person name="Pendleton A.L."/>
            <person name="Watervoot N.F."/>
            <person name="Auber R.P."/>
            <person name="Gonzalez D.J."/>
            <person name="Wisecaver J.H."/>
            <person name="Moore B.S."/>
        </authorList>
    </citation>
    <scope>NUCLEOTIDE SEQUENCE [LARGE SCALE GENOMIC DNA]</scope>
    <source>
        <strain evidence="10 11">12B1</strain>
    </source>
</reference>
<evidence type="ECO:0000256" key="4">
    <source>
        <dbReference type="ARBA" id="ARBA00022692"/>
    </source>
</evidence>
<dbReference type="InterPro" id="IPR050171">
    <property type="entry name" value="MFS_Transporters"/>
</dbReference>
<name>A0AB34JYB1_PRYPA</name>
<dbReference type="Pfam" id="PF07690">
    <property type="entry name" value="MFS_1"/>
    <property type="match status" value="1"/>
</dbReference>